<keyword evidence="2" id="KW-1185">Reference proteome</keyword>
<accession>A0A2P0VP90</accession>
<organism evidence="1">
    <name type="scientific">Tetraselmis virus 1</name>
    <dbReference type="NCBI Taxonomy" id="2060617"/>
    <lineage>
        <taxon>Viruses</taxon>
        <taxon>Varidnaviria</taxon>
        <taxon>Bamfordvirae</taxon>
        <taxon>Nucleocytoviricota</taxon>
        <taxon>Megaviricetes</taxon>
        <taxon>Imitervirales</taxon>
        <taxon>Allomimiviridae</taxon>
        <taxon>Oceanusvirus</taxon>
        <taxon>Oceanusvirus kaneohense</taxon>
    </lineage>
</organism>
<evidence type="ECO:0000313" key="1">
    <source>
        <dbReference type="EMBL" id="AUF82723.1"/>
    </source>
</evidence>
<reference evidence="1" key="1">
    <citation type="journal article" date="2018" name="Virology">
        <title>A giant virus infecting green algae encodes key fermentation genes.</title>
        <authorList>
            <person name="Schvarcz C.R."/>
            <person name="Steward G.F."/>
        </authorList>
    </citation>
    <scope>NUCLEOTIDE SEQUENCE [LARGE SCALE GENOMIC DNA]</scope>
</reference>
<sequence length="75" mass="9052">MDRIHIIETPWKHIYLEKFMNEVEFNQFREQAINKKGYAKAWTGSKGRFAVDLSYFDESIQNLLTGHEWTERLMN</sequence>
<dbReference type="Proteomes" id="UP000244773">
    <property type="component" value="Segment"/>
</dbReference>
<protein>
    <submittedName>
        <fullName evidence="1">Uncharacterized protein</fullName>
    </submittedName>
</protein>
<evidence type="ECO:0000313" key="2">
    <source>
        <dbReference type="Proteomes" id="UP000244773"/>
    </source>
</evidence>
<name>A0A2P0VP90_9VIRU</name>
<dbReference type="EMBL" id="KY322437">
    <property type="protein sequence ID" value="AUF82723.1"/>
    <property type="molecule type" value="Genomic_DNA"/>
</dbReference>
<gene>
    <name evidence="1" type="ORF">TetV_641</name>
</gene>
<proteinExistence type="predicted"/>